<dbReference type="EMBL" id="JBEDNZ010000020">
    <property type="protein sequence ID" value="KAL0819445.1"/>
    <property type="molecule type" value="Genomic_DNA"/>
</dbReference>
<reference evidence="1 2" key="1">
    <citation type="submission" date="2024-06" db="EMBL/GenBank/DDBJ databases">
        <title>A chromosome-level genome assembly of beet webworm, Loxostege sticticalis.</title>
        <authorList>
            <person name="Zhang Y."/>
        </authorList>
    </citation>
    <scope>NUCLEOTIDE SEQUENCE [LARGE SCALE GENOMIC DNA]</scope>
    <source>
        <strain evidence="1">AQ028</strain>
        <tissue evidence="1">Male pupae</tissue>
    </source>
</reference>
<dbReference type="SUPFAM" id="SSF57567">
    <property type="entry name" value="Serine protease inhibitors"/>
    <property type="match status" value="1"/>
</dbReference>
<accession>A0ABD0SHX8</accession>
<dbReference type="Proteomes" id="UP001549921">
    <property type="component" value="Unassembled WGS sequence"/>
</dbReference>
<evidence type="ECO:0000313" key="2">
    <source>
        <dbReference type="Proteomes" id="UP001549921"/>
    </source>
</evidence>
<sequence length="77" mass="8508">MTLFVYGGRAPTNDCPPGEHIVLYCPQKAEPDCDVPTLHEPYFAACDLADCFCNEPTVRDISTGQCVELSKCPKKEK</sequence>
<proteinExistence type="predicted"/>
<protein>
    <submittedName>
        <fullName evidence="1">Uncharacterized protein</fullName>
    </submittedName>
</protein>
<dbReference type="InterPro" id="IPR036084">
    <property type="entry name" value="Ser_inhib-like_sf"/>
</dbReference>
<comment type="caution">
    <text evidence="1">The sequence shown here is derived from an EMBL/GenBank/DDBJ whole genome shotgun (WGS) entry which is preliminary data.</text>
</comment>
<dbReference type="AlphaFoldDB" id="A0ABD0SHX8"/>
<organism evidence="1 2">
    <name type="scientific">Loxostege sticticalis</name>
    <name type="common">Beet webworm moth</name>
    <dbReference type="NCBI Taxonomy" id="481309"/>
    <lineage>
        <taxon>Eukaryota</taxon>
        <taxon>Metazoa</taxon>
        <taxon>Ecdysozoa</taxon>
        <taxon>Arthropoda</taxon>
        <taxon>Hexapoda</taxon>
        <taxon>Insecta</taxon>
        <taxon>Pterygota</taxon>
        <taxon>Neoptera</taxon>
        <taxon>Endopterygota</taxon>
        <taxon>Lepidoptera</taxon>
        <taxon>Glossata</taxon>
        <taxon>Ditrysia</taxon>
        <taxon>Pyraloidea</taxon>
        <taxon>Crambidae</taxon>
        <taxon>Pyraustinae</taxon>
        <taxon>Loxostege</taxon>
    </lineage>
</organism>
<gene>
    <name evidence="1" type="ORF">ABMA28_007550</name>
</gene>
<name>A0ABD0SHX8_LOXSC</name>
<evidence type="ECO:0000313" key="1">
    <source>
        <dbReference type="EMBL" id="KAL0819445.1"/>
    </source>
</evidence>
<dbReference type="Gene3D" id="2.10.25.10">
    <property type="entry name" value="Laminin"/>
    <property type="match status" value="1"/>
</dbReference>